<name>A0ABP5NUV6_9MICC</name>
<accession>A0ABP5NUV6</accession>
<reference evidence="3" key="1">
    <citation type="journal article" date="2019" name="Int. J. Syst. Evol. Microbiol.">
        <title>The Global Catalogue of Microorganisms (GCM) 10K type strain sequencing project: providing services to taxonomists for standard genome sequencing and annotation.</title>
        <authorList>
            <consortium name="The Broad Institute Genomics Platform"/>
            <consortium name="The Broad Institute Genome Sequencing Center for Infectious Disease"/>
            <person name="Wu L."/>
            <person name="Ma J."/>
        </authorList>
    </citation>
    <scope>NUCLEOTIDE SEQUENCE [LARGE SCALE GENOMIC DNA]</scope>
    <source>
        <strain evidence="3">JCM 16034</strain>
    </source>
</reference>
<dbReference type="InterPro" id="IPR029032">
    <property type="entry name" value="AhpD-like"/>
</dbReference>
<dbReference type="Gene3D" id="1.20.1290.10">
    <property type="entry name" value="AhpD-like"/>
    <property type="match status" value="1"/>
</dbReference>
<dbReference type="RefSeq" id="WP_344301159.1">
    <property type="nucleotide sequence ID" value="NZ_BAAAQW010000014.1"/>
</dbReference>
<dbReference type="InterPro" id="IPR003779">
    <property type="entry name" value="CMD-like"/>
</dbReference>
<dbReference type="InterPro" id="IPR004675">
    <property type="entry name" value="AhpD_core"/>
</dbReference>
<sequence length="160" mass="17334">MTQNPALDADDEPSFYLDKSDPAVWKSLNAVALAARKAADDAGLPRAVVELASVRISQINGCAFCLDLHGRLAVEAGVPERKLHVLPAWREAGLFTVLERAALDIAEAVTLLPDDEERIAVLARAKAELGEARYSALCWSAVTMNAFNRVSIVSRHKVMP</sequence>
<dbReference type="EMBL" id="BAAAQW010000014">
    <property type="protein sequence ID" value="GAA2203369.1"/>
    <property type="molecule type" value="Genomic_DNA"/>
</dbReference>
<dbReference type="PANTHER" id="PTHR35446:SF2">
    <property type="entry name" value="CARBOXYMUCONOLACTONE DECARBOXYLASE-LIKE DOMAIN-CONTAINING PROTEIN"/>
    <property type="match status" value="1"/>
</dbReference>
<feature type="domain" description="Carboxymuconolactone decarboxylase-like" evidence="1">
    <location>
        <begin position="33"/>
        <end position="108"/>
    </location>
</feature>
<evidence type="ECO:0000313" key="2">
    <source>
        <dbReference type="EMBL" id="GAA2203369.1"/>
    </source>
</evidence>
<dbReference type="PANTHER" id="PTHR35446">
    <property type="entry name" value="SI:CH211-175M2.5"/>
    <property type="match status" value="1"/>
</dbReference>
<evidence type="ECO:0000313" key="3">
    <source>
        <dbReference type="Proteomes" id="UP001500432"/>
    </source>
</evidence>
<dbReference type="NCBIfam" id="TIGR00778">
    <property type="entry name" value="ahpD_dom"/>
    <property type="match status" value="1"/>
</dbReference>
<dbReference type="Proteomes" id="UP001500432">
    <property type="component" value="Unassembled WGS sequence"/>
</dbReference>
<evidence type="ECO:0000259" key="1">
    <source>
        <dbReference type="Pfam" id="PF02627"/>
    </source>
</evidence>
<protein>
    <submittedName>
        <fullName evidence="2">Carboxymuconolactone decarboxylase family protein</fullName>
    </submittedName>
</protein>
<gene>
    <name evidence="2" type="ORF">GCM10009849_35450</name>
</gene>
<keyword evidence="3" id="KW-1185">Reference proteome</keyword>
<proteinExistence type="predicted"/>
<comment type="caution">
    <text evidence="2">The sequence shown here is derived from an EMBL/GenBank/DDBJ whole genome shotgun (WGS) entry which is preliminary data.</text>
</comment>
<dbReference type="SUPFAM" id="SSF69118">
    <property type="entry name" value="AhpD-like"/>
    <property type="match status" value="1"/>
</dbReference>
<dbReference type="Pfam" id="PF02627">
    <property type="entry name" value="CMD"/>
    <property type="match status" value="1"/>
</dbReference>
<organism evidence="2 3">
    <name type="scientific">Sinomonas flava</name>
    <dbReference type="NCBI Taxonomy" id="496857"/>
    <lineage>
        <taxon>Bacteria</taxon>
        <taxon>Bacillati</taxon>
        <taxon>Actinomycetota</taxon>
        <taxon>Actinomycetes</taxon>
        <taxon>Micrococcales</taxon>
        <taxon>Micrococcaceae</taxon>
        <taxon>Sinomonas</taxon>
    </lineage>
</organism>